<feature type="region of interest" description="Disordered" evidence="4">
    <location>
        <begin position="388"/>
        <end position="462"/>
    </location>
</feature>
<keyword evidence="6" id="KW-0862">Zinc</keyword>
<feature type="compositionally biased region" description="Basic and acidic residues" evidence="4">
    <location>
        <begin position="331"/>
        <end position="340"/>
    </location>
</feature>
<gene>
    <name evidence="6" type="ORF">M0813_11031</name>
</gene>
<feature type="coiled-coil region" evidence="3">
    <location>
        <begin position="135"/>
        <end position="162"/>
    </location>
</feature>
<feature type="compositionally biased region" description="Low complexity" evidence="4">
    <location>
        <begin position="411"/>
        <end position="420"/>
    </location>
</feature>
<feature type="compositionally biased region" description="Basic residues" evidence="4">
    <location>
        <begin position="269"/>
        <end position="297"/>
    </location>
</feature>
<sequence>MEKPIKHKKGYKQETKRKNTNRRFTTQKERDYLRNKFLIHQQPNRKMIASMAEELSWPRQRIARWFSNQRARTPLQSKLLEEIETQKQIVFEQEKMLYYSIQNSIDRNQFLKWLGGSLVDLQNEIKIVKQEFQNRKMASNSLMGLENKVMEIEKQLNIQKSDEEQSLGYLNPKNIQLWGIYNEKLNGGRKGNGNENLKQIQRKRSIEETCVKFDKTLERANKNKCNFNSSTFSVESKNLKHHLSQATVSSAHKNSPKFFEQPTNNDQKKKSKKKKKKKILVFKHKNKTQKTMSKKKKENQVTQYSWGIPDLPINEFNKILNEFNQSVFGKENEEKQKELNKQQQPPPKKKKKKNPKEITKTLSWGIPIINLDEFNQSFLDFNNSFSKEVKQGQGQGREQEQEKEQEHGQVQEHGQGQGQEQEQEKEQEQEQGNGQEEIEKQLFKKQIEKEKRKPAENQDNKNFLLDWGITDIDAESLYQYISITESMSNI</sequence>
<evidence type="ECO:0000256" key="3">
    <source>
        <dbReference type="SAM" id="Coils"/>
    </source>
</evidence>
<name>A0ABQ8X2E9_9EUKA</name>
<organism evidence="6 7">
    <name type="scientific">Anaeramoeba flamelloides</name>
    <dbReference type="NCBI Taxonomy" id="1746091"/>
    <lineage>
        <taxon>Eukaryota</taxon>
        <taxon>Metamonada</taxon>
        <taxon>Anaeramoebidae</taxon>
        <taxon>Anaeramoeba</taxon>
    </lineage>
</organism>
<dbReference type="SMART" id="SM00389">
    <property type="entry name" value="HOX"/>
    <property type="match status" value="1"/>
</dbReference>
<keyword evidence="6" id="KW-0863">Zinc-finger</keyword>
<dbReference type="SUPFAM" id="SSF46689">
    <property type="entry name" value="Homeodomain-like"/>
    <property type="match status" value="1"/>
</dbReference>
<keyword evidence="7" id="KW-1185">Reference proteome</keyword>
<protein>
    <submittedName>
        <fullName evidence="6">Zinc-fingers and homeoboxes related</fullName>
    </submittedName>
</protein>
<dbReference type="Pfam" id="PF00046">
    <property type="entry name" value="Homeodomain"/>
    <property type="match status" value="1"/>
</dbReference>
<evidence type="ECO:0000256" key="1">
    <source>
        <dbReference type="PROSITE-ProRule" id="PRU00108"/>
    </source>
</evidence>
<feature type="region of interest" description="Disordered" evidence="4">
    <location>
        <begin position="243"/>
        <end position="301"/>
    </location>
</feature>
<keyword evidence="3" id="KW-0175">Coiled coil</keyword>
<evidence type="ECO:0000256" key="4">
    <source>
        <dbReference type="SAM" id="MobiDB-lite"/>
    </source>
</evidence>
<dbReference type="CDD" id="cd00086">
    <property type="entry name" value="homeodomain"/>
    <property type="match status" value="1"/>
</dbReference>
<evidence type="ECO:0000256" key="2">
    <source>
        <dbReference type="RuleBase" id="RU000682"/>
    </source>
</evidence>
<reference evidence="6" key="1">
    <citation type="submission" date="2022-08" db="EMBL/GenBank/DDBJ databases">
        <title>Novel sulfate-reducing endosymbionts in the free-living metamonad Anaeramoeba.</title>
        <authorList>
            <person name="Jerlstrom-Hultqvist J."/>
            <person name="Cepicka I."/>
            <person name="Gallot-Lavallee L."/>
            <person name="Salas-Leiva D."/>
            <person name="Curtis B.A."/>
            <person name="Zahonova K."/>
            <person name="Pipaliya S."/>
            <person name="Dacks J."/>
            <person name="Roger A.J."/>
        </authorList>
    </citation>
    <scope>NUCLEOTIDE SEQUENCE</scope>
    <source>
        <strain evidence="6">Schooner1</strain>
    </source>
</reference>
<feature type="domain" description="Homeobox" evidence="5">
    <location>
        <begin position="16"/>
        <end position="76"/>
    </location>
</feature>
<dbReference type="EMBL" id="JAOAOG010000345">
    <property type="protein sequence ID" value="KAJ6226340.1"/>
    <property type="molecule type" value="Genomic_DNA"/>
</dbReference>
<comment type="subcellular location">
    <subcellularLocation>
        <location evidence="1 2">Nucleus</location>
    </subcellularLocation>
</comment>
<feature type="compositionally biased region" description="Basic and acidic residues" evidence="4">
    <location>
        <begin position="397"/>
        <end position="410"/>
    </location>
</feature>
<keyword evidence="1 2" id="KW-0238">DNA-binding</keyword>
<dbReference type="Gene3D" id="1.10.10.60">
    <property type="entry name" value="Homeodomain-like"/>
    <property type="match status" value="1"/>
</dbReference>
<feature type="compositionally biased region" description="Basic and acidic residues" evidence="4">
    <location>
        <begin position="437"/>
        <end position="459"/>
    </location>
</feature>
<accession>A0ABQ8X2E9</accession>
<dbReference type="PROSITE" id="PS50071">
    <property type="entry name" value="HOMEOBOX_2"/>
    <property type="match status" value="1"/>
</dbReference>
<feature type="region of interest" description="Disordered" evidence="4">
    <location>
        <begin position="331"/>
        <end position="358"/>
    </location>
</feature>
<feature type="compositionally biased region" description="Polar residues" evidence="4">
    <location>
        <begin position="244"/>
        <end position="253"/>
    </location>
</feature>
<dbReference type="InterPro" id="IPR009057">
    <property type="entry name" value="Homeodomain-like_sf"/>
</dbReference>
<feature type="region of interest" description="Disordered" evidence="4">
    <location>
        <begin position="1"/>
        <end position="24"/>
    </location>
</feature>
<evidence type="ECO:0000313" key="6">
    <source>
        <dbReference type="EMBL" id="KAJ6226340.1"/>
    </source>
</evidence>
<feature type="DNA-binding region" description="Homeobox" evidence="1">
    <location>
        <begin position="18"/>
        <end position="77"/>
    </location>
</feature>
<comment type="caution">
    <text evidence="6">The sequence shown here is derived from an EMBL/GenBank/DDBJ whole genome shotgun (WGS) entry which is preliminary data.</text>
</comment>
<keyword evidence="6" id="KW-0479">Metal-binding</keyword>
<keyword evidence="1 2" id="KW-0371">Homeobox</keyword>
<dbReference type="GO" id="GO:0003677">
    <property type="term" value="F:DNA binding"/>
    <property type="evidence" value="ECO:0007669"/>
    <property type="project" value="UniProtKB-KW"/>
</dbReference>
<evidence type="ECO:0000313" key="7">
    <source>
        <dbReference type="Proteomes" id="UP001150062"/>
    </source>
</evidence>
<evidence type="ECO:0000259" key="5">
    <source>
        <dbReference type="PROSITE" id="PS50071"/>
    </source>
</evidence>
<keyword evidence="1 2" id="KW-0539">Nucleus</keyword>
<dbReference type="Proteomes" id="UP001150062">
    <property type="component" value="Unassembled WGS sequence"/>
</dbReference>
<dbReference type="InterPro" id="IPR001356">
    <property type="entry name" value="HD"/>
</dbReference>
<feature type="compositionally biased region" description="Basic residues" evidence="4">
    <location>
        <begin position="1"/>
        <end position="10"/>
    </location>
</feature>
<dbReference type="GO" id="GO:0008270">
    <property type="term" value="F:zinc ion binding"/>
    <property type="evidence" value="ECO:0007669"/>
    <property type="project" value="UniProtKB-KW"/>
</dbReference>
<proteinExistence type="predicted"/>